<comment type="caution">
    <text evidence="2">The sequence shown here is derived from an EMBL/GenBank/DDBJ whole genome shotgun (WGS) entry which is preliminary data.</text>
</comment>
<dbReference type="PANTHER" id="PTHR19303">
    <property type="entry name" value="TRANSPOSON"/>
    <property type="match status" value="1"/>
</dbReference>
<organism evidence="2 3">
    <name type="scientific">Brachionus calyciflorus</name>
    <dbReference type="NCBI Taxonomy" id="104777"/>
    <lineage>
        <taxon>Eukaryota</taxon>
        <taxon>Metazoa</taxon>
        <taxon>Spiralia</taxon>
        <taxon>Gnathifera</taxon>
        <taxon>Rotifera</taxon>
        <taxon>Eurotatoria</taxon>
        <taxon>Monogononta</taxon>
        <taxon>Pseudotrocha</taxon>
        <taxon>Ploima</taxon>
        <taxon>Brachionidae</taxon>
        <taxon>Brachionus</taxon>
    </lineage>
</organism>
<dbReference type="Pfam" id="PF03184">
    <property type="entry name" value="DDE_1"/>
    <property type="match status" value="1"/>
</dbReference>
<evidence type="ECO:0000259" key="1">
    <source>
        <dbReference type="Pfam" id="PF03184"/>
    </source>
</evidence>
<gene>
    <name evidence="2" type="ORF">OXX778_LOCUS15724</name>
</gene>
<accession>A0A814FZP5</accession>
<sequence>MTGDLWLKWLKWFDNQLEKDSLLLIDNCPAHFDSNHLKFKFLKIHYLPPNSTSCLQPMDAGIIKTFKSYYRKLLVTHLINQFDKNQEIELINIKKAIYLIDDAWKLIDEGTIRRCCRHSGILPNQFLKDLNIEPEMKNSKNDEFILLLKNLNEINENFDMTVEEYIDSDVSSQTFEIPNDSEILEEVLVNANLKTSNVEENSETEEDLDPEPKYITLKEGEEAMNKCISYFEQFNFVQ</sequence>
<dbReference type="EMBL" id="CAJNOC010003538">
    <property type="protein sequence ID" value="CAF0987135.1"/>
    <property type="molecule type" value="Genomic_DNA"/>
</dbReference>
<evidence type="ECO:0000313" key="2">
    <source>
        <dbReference type="EMBL" id="CAF0987135.1"/>
    </source>
</evidence>
<dbReference type="GO" id="GO:0003677">
    <property type="term" value="F:DNA binding"/>
    <property type="evidence" value="ECO:0007669"/>
    <property type="project" value="TreeGrafter"/>
</dbReference>
<proteinExistence type="predicted"/>
<dbReference type="OrthoDB" id="125347at2759"/>
<protein>
    <recommendedName>
        <fullName evidence="1">DDE-1 domain-containing protein</fullName>
    </recommendedName>
</protein>
<keyword evidence="3" id="KW-1185">Reference proteome</keyword>
<dbReference type="InterPro" id="IPR004875">
    <property type="entry name" value="DDE_SF_endonuclease_dom"/>
</dbReference>
<dbReference type="PANTHER" id="PTHR19303:SF73">
    <property type="entry name" value="PROTEIN PDC2"/>
    <property type="match status" value="1"/>
</dbReference>
<dbReference type="Proteomes" id="UP000663879">
    <property type="component" value="Unassembled WGS sequence"/>
</dbReference>
<feature type="domain" description="DDE-1" evidence="1">
    <location>
        <begin position="1"/>
        <end position="115"/>
    </location>
</feature>
<dbReference type="AlphaFoldDB" id="A0A814FZP5"/>
<reference evidence="2" key="1">
    <citation type="submission" date="2021-02" db="EMBL/GenBank/DDBJ databases">
        <authorList>
            <person name="Nowell W R."/>
        </authorList>
    </citation>
    <scope>NUCLEOTIDE SEQUENCE</scope>
    <source>
        <strain evidence="2">Ploen Becks lab</strain>
    </source>
</reference>
<dbReference type="InterPro" id="IPR050863">
    <property type="entry name" value="CenT-Element_Derived"/>
</dbReference>
<dbReference type="GO" id="GO:0005634">
    <property type="term" value="C:nucleus"/>
    <property type="evidence" value="ECO:0007669"/>
    <property type="project" value="TreeGrafter"/>
</dbReference>
<evidence type="ECO:0000313" key="3">
    <source>
        <dbReference type="Proteomes" id="UP000663879"/>
    </source>
</evidence>
<name>A0A814FZP5_9BILA</name>